<gene>
    <name evidence="2" type="ORF">D7S86_01415</name>
</gene>
<accession>A0A494YA72</accession>
<dbReference type="EMBL" id="RBZU01000001">
    <property type="protein sequence ID" value="RKP58630.1"/>
    <property type="molecule type" value="Genomic_DNA"/>
</dbReference>
<keyword evidence="3" id="KW-1185">Reference proteome</keyword>
<dbReference type="Proteomes" id="UP000270342">
    <property type="component" value="Unassembled WGS sequence"/>
</dbReference>
<keyword evidence="1" id="KW-0472">Membrane</keyword>
<evidence type="ECO:0000313" key="2">
    <source>
        <dbReference type="EMBL" id="RKP58630.1"/>
    </source>
</evidence>
<feature type="transmembrane region" description="Helical" evidence="1">
    <location>
        <begin position="68"/>
        <end position="89"/>
    </location>
</feature>
<proteinExistence type="predicted"/>
<feature type="transmembrane region" description="Helical" evidence="1">
    <location>
        <begin position="36"/>
        <end position="56"/>
    </location>
</feature>
<reference evidence="2 3" key="1">
    <citation type="submission" date="2018-10" db="EMBL/GenBank/DDBJ databases">
        <title>Robbsia sp. DHC34, isolated from soil.</title>
        <authorList>
            <person name="Gao Z.-H."/>
            <person name="Qiu L.-H."/>
        </authorList>
    </citation>
    <scope>NUCLEOTIDE SEQUENCE [LARGE SCALE GENOMIC DNA]</scope>
    <source>
        <strain evidence="2 3">DHC34</strain>
    </source>
</reference>
<protein>
    <submittedName>
        <fullName evidence="2">Uncharacterized protein</fullName>
    </submittedName>
</protein>
<comment type="caution">
    <text evidence="2">The sequence shown here is derived from an EMBL/GenBank/DDBJ whole genome shotgun (WGS) entry which is preliminary data.</text>
</comment>
<feature type="transmembrane region" description="Helical" evidence="1">
    <location>
        <begin position="207"/>
        <end position="228"/>
    </location>
</feature>
<keyword evidence="1" id="KW-1133">Transmembrane helix</keyword>
<organism evidence="2 3">
    <name type="scientific">Pararobbsia silviterrae</name>
    <dbReference type="NCBI Taxonomy" id="1792498"/>
    <lineage>
        <taxon>Bacteria</taxon>
        <taxon>Pseudomonadati</taxon>
        <taxon>Pseudomonadota</taxon>
        <taxon>Betaproteobacteria</taxon>
        <taxon>Burkholderiales</taxon>
        <taxon>Burkholderiaceae</taxon>
        <taxon>Pararobbsia</taxon>
    </lineage>
</organism>
<name>A0A494YA72_9BURK</name>
<dbReference type="OrthoDB" id="8970698at2"/>
<dbReference type="AlphaFoldDB" id="A0A494YA72"/>
<sequence length="339" mass="36152">MMRWSPVWLAVPTTLTAASLSVMAGWQRGGWLPERLLWVAIGVALVIGAHLLPALSRSRGWALRCVGIGLWGCCMFATCYGHLTFFVLAQQHAGELRAARLDDGMVTAAPVQPAGRDLGAIASDRAALVSDLAARCAPGCAARRATLRARIDALDAEAIETRRSEAQADRLTIETDRAESRRDGAQLDPVTSRVAAVLGWSQSRVDLATGLAFAAVLEGVACFCWLLAAEPGNHVRDRNRETKPMDEVFETTPWKAPVIASGPYGAPVGASAPVGVTDGSESVTGQVAEIVTDDRGQVAAEIAAGRLRCTVAEIRRFLGCSQTRALELRRELANEGRMA</sequence>
<keyword evidence="1" id="KW-0812">Transmembrane</keyword>
<evidence type="ECO:0000313" key="3">
    <source>
        <dbReference type="Proteomes" id="UP000270342"/>
    </source>
</evidence>
<evidence type="ECO:0000256" key="1">
    <source>
        <dbReference type="SAM" id="Phobius"/>
    </source>
</evidence>